<organism evidence="10 11">
    <name type="scientific">Araneus ventricosus</name>
    <name type="common">Orbweaver spider</name>
    <name type="synonym">Epeira ventricosa</name>
    <dbReference type="NCBI Taxonomy" id="182803"/>
    <lineage>
        <taxon>Eukaryota</taxon>
        <taxon>Metazoa</taxon>
        <taxon>Ecdysozoa</taxon>
        <taxon>Arthropoda</taxon>
        <taxon>Chelicerata</taxon>
        <taxon>Arachnida</taxon>
        <taxon>Araneae</taxon>
        <taxon>Araneomorphae</taxon>
        <taxon>Entelegynae</taxon>
        <taxon>Araneoidea</taxon>
        <taxon>Araneidae</taxon>
        <taxon>Araneus</taxon>
    </lineage>
</organism>
<dbReference type="InterPro" id="IPR050611">
    <property type="entry name" value="ABCF"/>
</dbReference>
<dbReference type="Gene3D" id="3.40.50.300">
    <property type="entry name" value="P-loop containing nucleotide triphosphate hydrolases"/>
    <property type="match status" value="2"/>
</dbReference>
<dbReference type="Pfam" id="PF12848">
    <property type="entry name" value="ABC_tran_Xtn"/>
    <property type="match status" value="1"/>
</dbReference>
<dbReference type="SUPFAM" id="SSF52540">
    <property type="entry name" value="P-loop containing nucleoside triphosphate hydrolases"/>
    <property type="match status" value="2"/>
</dbReference>
<proteinExistence type="inferred from homology"/>
<evidence type="ECO:0000256" key="5">
    <source>
        <dbReference type="ARBA" id="ARBA00022840"/>
    </source>
</evidence>
<reference evidence="10 11" key="1">
    <citation type="journal article" date="2019" name="Sci. Rep.">
        <title>Orb-weaving spider Araneus ventricosus genome elucidates the spidroin gene catalogue.</title>
        <authorList>
            <person name="Kono N."/>
            <person name="Nakamura H."/>
            <person name="Ohtoshi R."/>
            <person name="Moran D.A.P."/>
            <person name="Shinohara A."/>
            <person name="Yoshida Y."/>
            <person name="Fujiwara M."/>
            <person name="Mori M."/>
            <person name="Tomita M."/>
            <person name="Arakawa K."/>
        </authorList>
    </citation>
    <scope>NUCLEOTIDE SEQUENCE [LARGE SCALE GENOMIC DNA]</scope>
</reference>
<sequence length="647" mass="72569">MSHCDPEVENNKRNENKILSAPVCLGSLAENFENETEEVASIWLKQRESQSYVDQRKLEKAEAKLKSKQEKRDCNDKSTSGSCAIISKEATAVQATSKKEARMDLKGSNKNMDIKIENFDISFGDKTLLTGADLTLVYGRRFGMVGRNGIGKSTLLRMISSGLLKISNHISVLHVEQEVVGNDTIALDSVLECDEKRQGLIEEEKKILQSLNNNGPSSEDSQSSGRLQEIYAELQQMEADKAPAKASVILAGLGFSPEMQRKATKEFSGGWRMRIALARALFSKPDLLLLDEPTNMLDMKAIIWLENYLQTWESTILVVSHDRRFLDTVATDILHFHSQHIESYRGNYENFVKTMTEKLKHQQREYESQQQYKAHVQEFIDKFRYNAKRASLVQSKIKMLEKLPELKPVEKETSVVLRFPNPEFLQPPVLQLDEVFFAYPSSPDAIVLNNVNLSANMGSRICIVGDNGSGKTTLLKLLIGDHEPTKGIRHAHRNLVIGYFTQHHVDQLDMNVSSLEFLAKRFPGKPSEEYRRQLGCFGVTGDLALQSVASLSGGQKSRVAFAAMAMLHPHFLILDEPTNHLDVETVEALGIALQHFSGGVVLVSHDEQLIEMVCQELWVCRNGTVSTISGGFAQYRKLVEEELAAQA</sequence>
<keyword evidence="6" id="KW-0007">Acetylation</keyword>
<keyword evidence="5 10" id="KW-0067">ATP-binding</keyword>
<dbReference type="InterPro" id="IPR027417">
    <property type="entry name" value="P-loop_NTPase"/>
</dbReference>
<keyword evidence="3" id="KW-0677">Repeat</keyword>
<dbReference type="PROSITE" id="PS00211">
    <property type="entry name" value="ABC_TRANSPORTER_1"/>
    <property type="match status" value="2"/>
</dbReference>
<dbReference type="EMBL" id="BGPR01009509">
    <property type="protein sequence ID" value="GBN40450.1"/>
    <property type="molecule type" value="Genomic_DNA"/>
</dbReference>
<gene>
    <name evidence="10" type="primary">Abcf3</name>
    <name evidence="10" type="ORF">AVEN_211323_1</name>
</gene>
<dbReference type="InterPro" id="IPR003593">
    <property type="entry name" value="AAA+_ATPase"/>
</dbReference>
<dbReference type="OrthoDB" id="2110130at2759"/>
<comment type="similarity">
    <text evidence="1">Belongs to the ABC transporter superfamily. ABCF family. EF3 subfamily.</text>
</comment>
<evidence type="ECO:0000256" key="8">
    <source>
        <dbReference type="ARBA" id="ARBA00073919"/>
    </source>
</evidence>
<evidence type="ECO:0000313" key="10">
    <source>
        <dbReference type="EMBL" id="GBN40450.1"/>
    </source>
</evidence>
<dbReference type="SMART" id="SM00382">
    <property type="entry name" value="AAA"/>
    <property type="match status" value="2"/>
</dbReference>
<evidence type="ECO:0000256" key="3">
    <source>
        <dbReference type="ARBA" id="ARBA00022737"/>
    </source>
</evidence>
<evidence type="ECO:0000256" key="4">
    <source>
        <dbReference type="ARBA" id="ARBA00022741"/>
    </source>
</evidence>
<keyword evidence="11" id="KW-1185">Reference proteome</keyword>
<dbReference type="Proteomes" id="UP000499080">
    <property type="component" value="Unassembled WGS sequence"/>
</dbReference>
<dbReference type="PANTHER" id="PTHR19211:SF117">
    <property type="entry name" value="ATP-BINDING CASSETTE SUB-FAMILY F MEMBER 3"/>
    <property type="match status" value="1"/>
</dbReference>
<dbReference type="InterPro" id="IPR032781">
    <property type="entry name" value="ABC_tran_Xtn"/>
</dbReference>
<dbReference type="PROSITE" id="PS50893">
    <property type="entry name" value="ABC_TRANSPORTER_2"/>
    <property type="match status" value="2"/>
</dbReference>
<dbReference type="FunFam" id="3.40.50.300:FF:000104">
    <property type="entry name" value="ATP-binding cassette sub-family F member 3"/>
    <property type="match status" value="1"/>
</dbReference>
<evidence type="ECO:0000259" key="9">
    <source>
        <dbReference type="PROSITE" id="PS50893"/>
    </source>
</evidence>
<evidence type="ECO:0000256" key="2">
    <source>
        <dbReference type="ARBA" id="ARBA00022553"/>
    </source>
</evidence>
<dbReference type="GO" id="GO:0051607">
    <property type="term" value="P:defense response to virus"/>
    <property type="evidence" value="ECO:0007669"/>
    <property type="project" value="UniProtKB-KW"/>
</dbReference>
<dbReference type="GO" id="GO:0005524">
    <property type="term" value="F:ATP binding"/>
    <property type="evidence" value="ECO:0007669"/>
    <property type="project" value="UniProtKB-KW"/>
</dbReference>
<dbReference type="InterPro" id="IPR017871">
    <property type="entry name" value="ABC_transporter-like_CS"/>
</dbReference>
<dbReference type="Pfam" id="PF00005">
    <property type="entry name" value="ABC_tran"/>
    <property type="match status" value="2"/>
</dbReference>
<dbReference type="AlphaFoldDB" id="A0A4Y2NPH6"/>
<feature type="domain" description="ABC transporter" evidence="9">
    <location>
        <begin position="430"/>
        <end position="647"/>
    </location>
</feature>
<name>A0A4Y2NPH6_ARAVE</name>
<evidence type="ECO:0000256" key="1">
    <source>
        <dbReference type="ARBA" id="ARBA00011054"/>
    </source>
</evidence>
<evidence type="ECO:0000313" key="11">
    <source>
        <dbReference type="Proteomes" id="UP000499080"/>
    </source>
</evidence>
<protein>
    <recommendedName>
        <fullName evidence="8">ATP-binding cassette sub-family F member 3</fullName>
    </recommendedName>
</protein>
<dbReference type="GO" id="GO:0016887">
    <property type="term" value="F:ATP hydrolysis activity"/>
    <property type="evidence" value="ECO:0007669"/>
    <property type="project" value="InterPro"/>
</dbReference>
<dbReference type="CDD" id="cd03221">
    <property type="entry name" value="ABCF_EF-3"/>
    <property type="match status" value="2"/>
</dbReference>
<dbReference type="PANTHER" id="PTHR19211">
    <property type="entry name" value="ATP-BINDING TRANSPORT PROTEIN-RELATED"/>
    <property type="match status" value="1"/>
</dbReference>
<dbReference type="InterPro" id="IPR003439">
    <property type="entry name" value="ABC_transporter-like_ATP-bd"/>
</dbReference>
<dbReference type="FunFam" id="3.40.50.300:FF:000688">
    <property type="entry name" value="ATP-binding cassette sub-family F member 3"/>
    <property type="match status" value="1"/>
</dbReference>
<feature type="domain" description="ABC transporter" evidence="9">
    <location>
        <begin position="114"/>
        <end position="363"/>
    </location>
</feature>
<keyword evidence="7" id="KW-0051">Antiviral defense</keyword>
<keyword evidence="4" id="KW-0547">Nucleotide-binding</keyword>
<evidence type="ECO:0000256" key="7">
    <source>
        <dbReference type="ARBA" id="ARBA00023118"/>
    </source>
</evidence>
<comment type="caution">
    <text evidence="10">The sequence shown here is derived from an EMBL/GenBank/DDBJ whole genome shotgun (WGS) entry which is preliminary data.</text>
</comment>
<keyword evidence="2" id="KW-0597">Phosphoprotein</keyword>
<evidence type="ECO:0000256" key="6">
    <source>
        <dbReference type="ARBA" id="ARBA00022990"/>
    </source>
</evidence>
<accession>A0A4Y2NPH6</accession>